<organism evidence="2 3">
    <name type="scientific">Phakopsora pachyrhizi</name>
    <name type="common">Asian soybean rust disease fungus</name>
    <dbReference type="NCBI Taxonomy" id="170000"/>
    <lineage>
        <taxon>Eukaryota</taxon>
        <taxon>Fungi</taxon>
        <taxon>Dikarya</taxon>
        <taxon>Basidiomycota</taxon>
        <taxon>Pucciniomycotina</taxon>
        <taxon>Pucciniomycetes</taxon>
        <taxon>Pucciniales</taxon>
        <taxon>Phakopsoraceae</taxon>
        <taxon>Phakopsora</taxon>
    </lineage>
</organism>
<proteinExistence type="predicted"/>
<feature type="chain" id="PRO_5043404129" evidence="1">
    <location>
        <begin position="24"/>
        <end position="343"/>
    </location>
</feature>
<feature type="signal peptide" evidence="1">
    <location>
        <begin position="1"/>
        <end position="23"/>
    </location>
</feature>
<name>A0AAV0AI98_PHAPC</name>
<dbReference type="Proteomes" id="UP001153365">
    <property type="component" value="Unassembled WGS sequence"/>
</dbReference>
<protein>
    <submittedName>
        <fullName evidence="2">Expressed protein</fullName>
    </submittedName>
</protein>
<dbReference type="AlphaFoldDB" id="A0AAV0AI98"/>
<comment type="caution">
    <text evidence="2">The sequence shown here is derived from an EMBL/GenBank/DDBJ whole genome shotgun (WGS) entry which is preliminary data.</text>
</comment>
<gene>
    <name evidence="2" type="ORF">PPACK8108_LOCUS2606</name>
</gene>
<evidence type="ECO:0000313" key="3">
    <source>
        <dbReference type="Proteomes" id="UP001153365"/>
    </source>
</evidence>
<keyword evidence="3" id="KW-1185">Reference proteome</keyword>
<sequence length="343" mass="39900">MKIPMIYNWTIALMAFFPGTLKADLLPENPFLNLKSDKTIFYCTAPINDESVEIYKHLPLNKNPDPSPYVISYKPATTQMSRGDLRLNYGKNKISSTSGTPYKTFHEWHSVPNPSHSRKYIANFPEAPNNHIEAKFKKSNNHLKAKFKNSEDELKAIFMESKNYLEAKFKSYKYNSGSQPILQRFLDERPAAKNLMLLNMSVADLKADTARIICDHLANLTHEEKDIFEFAGWMHLIAKMIDIGQVVKITPSTFAADIAFHVGLLSLQQKFALDPERTEIIEALLRILAERRQKFFRNKVFVDNFFKKYDEKLPWMREYYFPQNNLPNTLHYTLSPKIMFDKN</sequence>
<accession>A0AAV0AI98</accession>
<evidence type="ECO:0000256" key="1">
    <source>
        <dbReference type="SAM" id="SignalP"/>
    </source>
</evidence>
<evidence type="ECO:0000313" key="2">
    <source>
        <dbReference type="EMBL" id="CAH7668140.1"/>
    </source>
</evidence>
<reference evidence="2" key="1">
    <citation type="submission" date="2022-06" db="EMBL/GenBank/DDBJ databases">
        <authorList>
            <consortium name="SYNGENTA / RWTH Aachen University"/>
        </authorList>
    </citation>
    <scope>NUCLEOTIDE SEQUENCE</scope>
</reference>
<keyword evidence="1" id="KW-0732">Signal</keyword>
<dbReference type="EMBL" id="CALTRL010000447">
    <property type="protein sequence ID" value="CAH7668140.1"/>
    <property type="molecule type" value="Genomic_DNA"/>
</dbReference>